<dbReference type="RefSeq" id="WP_009533713.1">
    <property type="nucleotide sequence ID" value="NZ_JH590864.1"/>
</dbReference>
<dbReference type="InterPro" id="IPR058533">
    <property type="entry name" value="Cation_efflux_TM"/>
</dbReference>
<dbReference type="Pfam" id="PF16916">
    <property type="entry name" value="ZT_dimer"/>
    <property type="match status" value="1"/>
</dbReference>
<evidence type="ECO:0000313" key="12">
    <source>
        <dbReference type="Proteomes" id="UP000018466"/>
    </source>
</evidence>
<dbReference type="GO" id="GO:0008324">
    <property type="term" value="F:monoatomic cation transmembrane transporter activity"/>
    <property type="evidence" value="ECO:0007669"/>
    <property type="project" value="InterPro"/>
</dbReference>
<feature type="transmembrane region" description="Helical" evidence="8">
    <location>
        <begin position="141"/>
        <end position="161"/>
    </location>
</feature>
<evidence type="ECO:0000256" key="4">
    <source>
        <dbReference type="ARBA" id="ARBA00022692"/>
    </source>
</evidence>
<dbReference type="AlphaFoldDB" id="A0AA36Y3V5"/>
<feature type="transmembrane region" description="Helical" evidence="8">
    <location>
        <begin position="102"/>
        <end position="121"/>
    </location>
</feature>
<dbReference type="InterPro" id="IPR036837">
    <property type="entry name" value="Cation_efflux_CTD_sf"/>
</dbReference>
<reference evidence="11 12" key="1">
    <citation type="submission" date="2011-10" db="EMBL/GenBank/DDBJ databases">
        <title>The Genome Sequence of Lachnospiraceae bacterium ACC2.</title>
        <authorList>
            <consortium name="The Broad Institute Genome Sequencing Platform"/>
            <person name="Earl A."/>
            <person name="Ward D."/>
            <person name="Feldgarden M."/>
            <person name="Gevers D."/>
            <person name="Sizova M."/>
            <person name="Hazen A."/>
            <person name="Epstein S."/>
            <person name="Young S.K."/>
            <person name="Zeng Q."/>
            <person name="Gargeya S."/>
            <person name="Fitzgerald M."/>
            <person name="Haas B."/>
            <person name="Abouelleil A."/>
            <person name="Alvarado L."/>
            <person name="Arachchi H.M."/>
            <person name="Berlin A."/>
            <person name="Brown A."/>
            <person name="Chapman S.B."/>
            <person name="Chen Z."/>
            <person name="Dunbar C."/>
            <person name="Freedman E."/>
            <person name="Gearin G."/>
            <person name="Goldberg J."/>
            <person name="Griggs A."/>
            <person name="Gujja S."/>
            <person name="Heiman D."/>
            <person name="Howarth C."/>
            <person name="Larson L."/>
            <person name="Lui A."/>
            <person name="MacDonald P.J.P."/>
            <person name="Montmayeur A."/>
            <person name="Murphy C."/>
            <person name="Neiman D."/>
            <person name="Pearson M."/>
            <person name="Priest M."/>
            <person name="Roberts A."/>
            <person name="Saif S."/>
            <person name="Shea T."/>
            <person name="Shenoy N."/>
            <person name="Sisk P."/>
            <person name="Stolte C."/>
            <person name="Sykes S."/>
            <person name="Wortman J."/>
            <person name="Nusbaum C."/>
            <person name="Birren B."/>
        </authorList>
    </citation>
    <scope>NUCLEOTIDE SEQUENCE [LARGE SCALE GENOMIC DNA]</scope>
    <source>
        <strain evidence="11 12">ACC2</strain>
    </source>
</reference>
<proteinExistence type="inferred from homology"/>
<dbReference type="InterPro" id="IPR050291">
    <property type="entry name" value="CDF_Transporter"/>
</dbReference>
<comment type="caution">
    <text evidence="11">The sequence shown here is derived from an EMBL/GenBank/DDBJ whole genome shotgun (WGS) entry which is preliminary data.</text>
</comment>
<dbReference type="InterPro" id="IPR027469">
    <property type="entry name" value="Cation_efflux_TMD_sf"/>
</dbReference>
<keyword evidence="3" id="KW-0813">Transport</keyword>
<keyword evidence="12" id="KW-1185">Reference proteome</keyword>
<dbReference type="FunFam" id="1.20.1510.10:FF:000006">
    <property type="entry name" value="Divalent cation efflux transporter"/>
    <property type="match status" value="1"/>
</dbReference>
<dbReference type="SUPFAM" id="SSF160240">
    <property type="entry name" value="Cation efflux protein cytoplasmic domain-like"/>
    <property type="match status" value="1"/>
</dbReference>
<feature type="region of interest" description="Disordered" evidence="7">
    <location>
        <begin position="1"/>
        <end position="26"/>
    </location>
</feature>
<evidence type="ECO:0000256" key="7">
    <source>
        <dbReference type="SAM" id="MobiDB-lite"/>
    </source>
</evidence>
<dbReference type="Proteomes" id="UP000018466">
    <property type="component" value="Unassembled WGS sequence"/>
</dbReference>
<feature type="domain" description="Cation efflux protein cytoplasmic" evidence="10">
    <location>
        <begin position="236"/>
        <end position="309"/>
    </location>
</feature>
<keyword evidence="6 8" id="KW-0472">Membrane</keyword>
<evidence type="ECO:0000256" key="6">
    <source>
        <dbReference type="ARBA" id="ARBA00023136"/>
    </source>
</evidence>
<sequence>MRENERQELPIAGDKGQAAAQKETVKTPEARNQGIVRTSVIGIIANLFLVVFKGAVGLASNSIAILLDAVNNLTDALSSVITIVGARAAAKEPDREHPLGHGRIEYLSALLVAALVLYAGLSSLVESVKKMLHPETPQYSAVGLVIIAVAVLVKILMGQYVKHRGKLLNSDALVASGSDASFDALLSASVLASALIFLRTEISLEAYVGTLISVMIVRAGYGMVCDTLDEILGKRPDTELVRKIRALIMEEQVVIGAYDLFITDYGPERRYGVVHLELPDTMTVEEVDALTRRIQKRVKEATGIRISTIGVYAHNTKDPAAAEMRHTIEHIALSHAWILQIHGFYAEPAKKYMRFDAVVDFTKSRADAVDVLRQEIEAAYPGYRVDITPDSDVSDLSS</sequence>
<evidence type="ECO:0000256" key="5">
    <source>
        <dbReference type="ARBA" id="ARBA00022989"/>
    </source>
</evidence>
<dbReference type="Pfam" id="PF01545">
    <property type="entry name" value="Cation_efflux"/>
    <property type="match status" value="1"/>
</dbReference>
<evidence type="ECO:0000256" key="3">
    <source>
        <dbReference type="ARBA" id="ARBA00022448"/>
    </source>
</evidence>
<organism evidence="11 12">
    <name type="scientific">Stomatobaculum longum</name>
    <dbReference type="NCBI Taxonomy" id="796942"/>
    <lineage>
        <taxon>Bacteria</taxon>
        <taxon>Bacillati</taxon>
        <taxon>Bacillota</taxon>
        <taxon>Clostridia</taxon>
        <taxon>Lachnospirales</taxon>
        <taxon>Lachnospiraceae</taxon>
        <taxon>Stomatobaculum</taxon>
    </lineage>
</organism>
<feature type="domain" description="Cation efflux protein transmembrane" evidence="9">
    <location>
        <begin position="40"/>
        <end position="232"/>
    </location>
</feature>
<protein>
    <submittedName>
        <fullName evidence="11">Cation diffusion facilitator family transporter</fullName>
    </submittedName>
</protein>
<dbReference type="PANTHER" id="PTHR43840">
    <property type="entry name" value="MITOCHONDRIAL METAL TRANSPORTER 1-RELATED"/>
    <property type="match status" value="1"/>
</dbReference>
<evidence type="ECO:0000313" key="11">
    <source>
        <dbReference type="EMBL" id="EHO15984.1"/>
    </source>
</evidence>
<dbReference type="GO" id="GO:0016020">
    <property type="term" value="C:membrane"/>
    <property type="evidence" value="ECO:0007669"/>
    <property type="project" value="UniProtKB-SubCell"/>
</dbReference>
<evidence type="ECO:0000256" key="8">
    <source>
        <dbReference type="SAM" id="Phobius"/>
    </source>
</evidence>
<name>A0AA36Y3V5_9FIRM</name>
<dbReference type="NCBIfam" id="TIGR01297">
    <property type="entry name" value="CDF"/>
    <property type="match status" value="1"/>
</dbReference>
<gene>
    <name evidence="11" type="ORF">HMPREF9623_01895</name>
</gene>
<dbReference type="PANTHER" id="PTHR43840:SF50">
    <property type="entry name" value="MANGANESE EFFLUX SYSTEM PROTEIN MNES"/>
    <property type="match status" value="1"/>
</dbReference>
<feature type="transmembrane region" description="Helical" evidence="8">
    <location>
        <begin position="40"/>
        <end position="67"/>
    </location>
</feature>
<comment type="similarity">
    <text evidence="2">Belongs to the cation diffusion facilitator (CDF) transporter (TC 2.A.4) family.</text>
</comment>
<dbReference type="SUPFAM" id="SSF161111">
    <property type="entry name" value="Cation efflux protein transmembrane domain-like"/>
    <property type="match status" value="1"/>
</dbReference>
<accession>A0AA36Y3V5</accession>
<keyword evidence="4 8" id="KW-0812">Transmembrane</keyword>
<dbReference type="EMBL" id="AGEL01000014">
    <property type="protein sequence ID" value="EHO15984.1"/>
    <property type="molecule type" value="Genomic_DNA"/>
</dbReference>
<dbReference type="InterPro" id="IPR027470">
    <property type="entry name" value="Cation_efflux_CTD"/>
</dbReference>
<comment type="subcellular location">
    <subcellularLocation>
        <location evidence="1">Membrane</location>
        <topology evidence="1">Multi-pass membrane protein</topology>
    </subcellularLocation>
</comment>
<dbReference type="Gene3D" id="1.20.1510.10">
    <property type="entry name" value="Cation efflux protein transmembrane domain"/>
    <property type="match status" value="1"/>
</dbReference>
<keyword evidence="5 8" id="KW-1133">Transmembrane helix</keyword>
<evidence type="ECO:0000259" key="9">
    <source>
        <dbReference type="Pfam" id="PF01545"/>
    </source>
</evidence>
<evidence type="ECO:0000256" key="1">
    <source>
        <dbReference type="ARBA" id="ARBA00004141"/>
    </source>
</evidence>
<dbReference type="InterPro" id="IPR002524">
    <property type="entry name" value="Cation_efflux"/>
</dbReference>
<dbReference type="Gene3D" id="3.30.70.1350">
    <property type="entry name" value="Cation efflux protein, cytoplasmic domain"/>
    <property type="match status" value="1"/>
</dbReference>
<evidence type="ECO:0000256" key="2">
    <source>
        <dbReference type="ARBA" id="ARBA00008114"/>
    </source>
</evidence>
<dbReference type="GeneID" id="86941612"/>
<evidence type="ECO:0000259" key="10">
    <source>
        <dbReference type="Pfam" id="PF16916"/>
    </source>
</evidence>